<proteinExistence type="predicted"/>
<dbReference type="EC" id="3.4.16.4" evidence="3"/>
<evidence type="ECO:0000256" key="12">
    <source>
        <dbReference type="ARBA" id="ARBA00022960"/>
    </source>
</evidence>
<feature type="transmembrane region" description="Helical" evidence="24">
    <location>
        <begin position="21"/>
        <end position="51"/>
    </location>
</feature>
<dbReference type="InterPro" id="IPR001460">
    <property type="entry name" value="PCN-bd_Tpept"/>
</dbReference>
<dbReference type="InterPro" id="IPR023346">
    <property type="entry name" value="Lysozyme-like_dom_sf"/>
</dbReference>
<dbReference type="InterPro" id="IPR012338">
    <property type="entry name" value="Beta-lactam/transpept-like"/>
</dbReference>
<keyword evidence="13" id="KW-0735">Signal-anchor</keyword>
<evidence type="ECO:0000256" key="11">
    <source>
        <dbReference type="ARBA" id="ARBA00022801"/>
    </source>
</evidence>
<evidence type="ECO:0000256" key="19">
    <source>
        <dbReference type="ARBA" id="ARBA00023316"/>
    </source>
</evidence>
<dbReference type="RefSeq" id="WP_349136155.1">
    <property type="nucleotide sequence ID" value="NZ_JBBMFF010000232.1"/>
</dbReference>
<feature type="domain" description="Glycosyl transferase family 51" evidence="26">
    <location>
        <begin position="99"/>
        <end position="270"/>
    </location>
</feature>
<comment type="function">
    <text evidence="1">Cell wall formation. Synthesis of cross-linked peptidoglycan from the lipid intermediates. The enzyme has a penicillin-insensitive transglycosylase N-terminal domain (formation of linear glycan strands) and a penicillin-sensitive transpeptidase C-terminal domain (cross-linking of the peptide subunits).</text>
</comment>
<sequence>MARQPKQEKQPHLAWRITRTILDVLGKIILVLLIAVGTVALIAAIAGSIFLSKFKSYVELDIIPKAEEYAEGLELDNISLAQTSIIYYTDPKTGEYRELQQLYGTENRIWVSYDDIPLDLVHAAISIEDKRFPTHKGVDWIRTLAAVKGFAGGSSSFGGSTITQQLIKNLSQEDEVTVDRKVQEIFRALEVEKRYTKSEIMEWYLNTIYLGEGCYGVQSAARVYFGKKVSDLTTAECASLIAITNNPSLYDPYIREENNRERQLTILKEMYAQGYIETEEAYQAAVDQEMVFRNGTYDEEEYTCASCGFTGTRAEYTETDGEYFCPQCGEANYAVDKNHYYSYFVDTVWRDVVDALVERYGYSELAAEQKLLTGGYKIYATIDPEVQAIVDKVYENLDNVPKTVSVQQLQSAIVVTDNKTGDIVAMAGGVGDKGGSLTLNRATQSKQPAGSSFKPVAVYAPALDAGIITPATVYEDSPLNEDRNWPQNDSRSYSGLCNVLRGLTRSLNTISVKVLNDLGVENSYQFLTQKLGFTTLVDELQIGDHSYTDIALAPLGLGQLTRGVTVREMTQAYGTFPNGGTFREARTFTKVVDPEGKVILDNAQESHTAIGEKADFYINYMLQNAVLAGTGSAAAMDNIAVAGKTGTSNDNQTRWFAGYTPYYTAVVWCGYDEPEQIILDGDWTNPAISMWNQVMRPLHEGLESASFSQPENVGYYSVCADCGGKPIEACKKDVRENGSNRVVTVRLFYEDAPTKECTCHTMVKICKESGKIANEYCEKADGNTVEEVGKLIYNKNWKVNKDADFVYNPEDKEQVCTIHTADSVKPTEPTEGPTDPTLPTEPTEPTEPPEPPEPPEPAHAPTPTRKKTDRS</sequence>
<evidence type="ECO:0000256" key="13">
    <source>
        <dbReference type="ARBA" id="ARBA00022968"/>
    </source>
</evidence>
<dbReference type="InterPro" id="IPR050396">
    <property type="entry name" value="Glycosyltr_51/Transpeptidase"/>
</dbReference>
<evidence type="ECO:0000256" key="18">
    <source>
        <dbReference type="ARBA" id="ARBA00023268"/>
    </source>
</evidence>
<dbReference type="Pfam" id="PF00905">
    <property type="entry name" value="Transpeptidase"/>
    <property type="match status" value="1"/>
</dbReference>
<evidence type="ECO:0000256" key="8">
    <source>
        <dbReference type="ARBA" id="ARBA00022676"/>
    </source>
</evidence>
<reference evidence="27 28" key="1">
    <citation type="submission" date="2024-03" db="EMBL/GenBank/DDBJ databases">
        <title>Human intestinal bacterial collection.</title>
        <authorList>
            <person name="Pauvert C."/>
            <person name="Hitch T.C.A."/>
            <person name="Clavel T."/>
        </authorList>
    </citation>
    <scope>NUCLEOTIDE SEQUENCE [LARGE SCALE GENOMIC DNA]</scope>
    <source>
        <strain evidence="27 28">CLA-AA-H192</strain>
    </source>
</reference>
<keyword evidence="19" id="KW-0961">Cell wall biogenesis/degradation</keyword>
<evidence type="ECO:0000256" key="22">
    <source>
        <dbReference type="ARBA" id="ARBA00049902"/>
    </source>
</evidence>
<dbReference type="PANTHER" id="PTHR32282:SF11">
    <property type="entry name" value="PENICILLIN-BINDING PROTEIN 1B"/>
    <property type="match status" value="1"/>
</dbReference>
<dbReference type="Proteomes" id="UP001491552">
    <property type="component" value="Unassembled WGS sequence"/>
</dbReference>
<feature type="compositionally biased region" description="Pro residues" evidence="23">
    <location>
        <begin position="845"/>
        <end position="860"/>
    </location>
</feature>
<gene>
    <name evidence="27" type="ORF">WMO66_09345</name>
</gene>
<dbReference type="PANTHER" id="PTHR32282">
    <property type="entry name" value="BINDING PROTEIN TRANSPEPTIDASE, PUTATIVE-RELATED"/>
    <property type="match status" value="1"/>
</dbReference>
<keyword evidence="12" id="KW-0133">Cell shape</keyword>
<dbReference type="EC" id="2.4.99.28" evidence="21"/>
<keyword evidence="11" id="KW-0378">Hydrolase</keyword>
<evidence type="ECO:0000256" key="6">
    <source>
        <dbReference type="ARBA" id="ARBA00022645"/>
    </source>
</evidence>
<evidence type="ECO:0000256" key="14">
    <source>
        <dbReference type="ARBA" id="ARBA00022984"/>
    </source>
</evidence>
<keyword evidence="17" id="KW-0046">Antibiotic resistance</keyword>
<evidence type="ECO:0000256" key="15">
    <source>
        <dbReference type="ARBA" id="ARBA00022989"/>
    </source>
</evidence>
<evidence type="ECO:0000256" key="1">
    <source>
        <dbReference type="ARBA" id="ARBA00002624"/>
    </source>
</evidence>
<dbReference type="Gene3D" id="3.40.710.10">
    <property type="entry name" value="DD-peptidase/beta-lactamase superfamily"/>
    <property type="match status" value="1"/>
</dbReference>
<dbReference type="InterPro" id="IPR036950">
    <property type="entry name" value="PBP_transglycosylase"/>
</dbReference>
<keyword evidence="7" id="KW-0645">Protease</keyword>
<dbReference type="Pfam" id="PF00912">
    <property type="entry name" value="Transgly"/>
    <property type="match status" value="1"/>
</dbReference>
<evidence type="ECO:0000256" key="7">
    <source>
        <dbReference type="ARBA" id="ARBA00022670"/>
    </source>
</evidence>
<accession>A0ABV1G7R7</accession>
<evidence type="ECO:0000256" key="10">
    <source>
        <dbReference type="ARBA" id="ARBA00022692"/>
    </source>
</evidence>
<keyword evidence="15 24" id="KW-1133">Transmembrane helix</keyword>
<evidence type="ECO:0000256" key="5">
    <source>
        <dbReference type="ARBA" id="ARBA00022475"/>
    </source>
</evidence>
<keyword evidence="10 24" id="KW-0812">Transmembrane</keyword>
<evidence type="ECO:0000256" key="9">
    <source>
        <dbReference type="ARBA" id="ARBA00022679"/>
    </source>
</evidence>
<evidence type="ECO:0000256" key="2">
    <source>
        <dbReference type="ARBA" id="ARBA00004401"/>
    </source>
</evidence>
<evidence type="ECO:0000256" key="3">
    <source>
        <dbReference type="ARBA" id="ARBA00012448"/>
    </source>
</evidence>
<comment type="catalytic activity">
    <reaction evidence="22">
        <text>[GlcNAc-(1-&gt;4)-Mur2Ac(oyl-L-Ala-gamma-D-Glu-L-Lys-D-Ala-D-Ala)](n)-di-trans,octa-cis-undecaprenyl diphosphate + beta-D-GlcNAc-(1-&gt;4)-Mur2Ac(oyl-L-Ala-gamma-D-Glu-L-Lys-D-Ala-D-Ala)-di-trans,octa-cis-undecaprenyl diphosphate = [GlcNAc-(1-&gt;4)-Mur2Ac(oyl-L-Ala-gamma-D-Glu-L-Lys-D-Ala-D-Ala)](n+1)-di-trans,octa-cis-undecaprenyl diphosphate + di-trans,octa-cis-undecaprenyl diphosphate + H(+)</text>
        <dbReference type="Rhea" id="RHEA:23708"/>
        <dbReference type="Rhea" id="RHEA-COMP:9602"/>
        <dbReference type="Rhea" id="RHEA-COMP:9603"/>
        <dbReference type="ChEBI" id="CHEBI:15378"/>
        <dbReference type="ChEBI" id="CHEBI:58405"/>
        <dbReference type="ChEBI" id="CHEBI:60033"/>
        <dbReference type="ChEBI" id="CHEBI:78435"/>
        <dbReference type="EC" id="2.4.99.28"/>
    </reaction>
</comment>
<dbReference type="SUPFAM" id="SSF56601">
    <property type="entry name" value="beta-lactamase/transpeptidase-like"/>
    <property type="match status" value="1"/>
</dbReference>
<evidence type="ECO:0000256" key="24">
    <source>
        <dbReference type="SAM" id="Phobius"/>
    </source>
</evidence>
<evidence type="ECO:0000256" key="21">
    <source>
        <dbReference type="ARBA" id="ARBA00044770"/>
    </source>
</evidence>
<evidence type="ECO:0000256" key="16">
    <source>
        <dbReference type="ARBA" id="ARBA00023136"/>
    </source>
</evidence>
<evidence type="ECO:0000256" key="23">
    <source>
        <dbReference type="SAM" id="MobiDB-lite"/>
    </source>
</evidence>
<keyword evidence="9" id="KW-0808">Transferase</keyword>
<comment type="subcellular location">
    <subcellularLocation>
        <location evidence="2">Cell membrane</location>
        <topology evidence="2">Single-pass type II membrane protein</topology>
    </subcellularLocation>
</comment>
<keyword evidence="16 24" id="KW-0472">Membrane</keyword>
<keyword evidence="28" id="KW-1185">Reference proteome</keyword>
<keyword evidence="8" id="KW-0328">Glycosyltransferase</keyword>
<keyword evidence="14" id="KW-0573">Peptidoglycan synthesis</keyword>
<feature type="region of interest" description="Disordered" evidence="23">
    <location>
        <begin position="819"/>
        <end position="871"/>
    </location>
</feature>
<comment type="caution">
    <text evidence="27">The sequence shown here is derived from an EMBL/GenBank/DDBJ whole genome shotgun (WGS) entry which is preliminary data.</text>
</comment>
<evidence type="ECO:0000256" key="4">
    <source>
        <dbReference type="ARBA" id="ARBA00018638"/>
    </source>
</evidence>
<evidence type="ECO:0000256" key="20">
    <source>
        <dbReference type="ARBA" id="ARBA00034000"/>
    </source>
</evidence>
<dbReference type="EMBL" id="JBBMFF010000232">
    <property type="protein sequence ID" value="MEQ2511448.1"/>
    <property type="molecule type" value="Genomic_DNA"/>
</dbReference>
<feature type="domain" description="Penicillin-binding protein transpeptidase" evidence="25">
    <location>
        <begin position="412"/>
        <end position="666"/>
    </location>
</feature>
<dbReference type="Gene3D" id="1.10.3810.10">
    <property type="entry name" value="Biosynthetic peptidoglycan transglycosylase-like"/>
    <property type="match status" value="1"/>
</dbReference>
<comment type="catalytic activity">
    <reaction evidence="20">
        <text>Preferential cleavage: (Ac)2-L-Lys-D-Ala-|-D-Ala. Also transpeptidation of peptidyl-alanyl moieties that are N-acyl substituents of D-alanine.</text>
        <dbReference type="EC" id="3.4.16.4"/>
    </reaction>
</comment>
<evidence type="ECO:0000259" key="25">
    <source>
        <dbReference type="Pfam" id="PF00905"/>
    </source>
</evidence>
<dbReference type="SUPFAM" id="SSF53955">
    <property type="entry name" value="Lysozyme-like"/>
    <property type="match status" value="1"/>
</dbReference>
<protein>
    <recommendedName>
        <fullName evidence="4">Penicillin-binding protein 1A</fullName>
        <ecNumber evidence="21">2.4.99.28</ecNumber>
        <ecNumber evidence="3">3.4.16.4</ecNumber>
    </recommendedName>
</protein>
<evidence type="ECO:0000313" key="28">
    <source>
        <dbReference type="Proteomes" id="UP001491552"/>
    </source>
</evidence>
<feature type="compositionally biased region" description="Low complexity" evidence="23">
    <location>
        <begin position="826"/>
        <end position="843"/>
    </location>
</feature>
<name>A0ABV1G7R7_9FIRM</name>
<evidence type="ECO:0000256" key="17">
    <source>
        <dbReference type="ARBA" id="ARBA00023251"/>
    </source>
</evidence>
<keyword evidence="5" id="KW-1003">Cell membrane</keyword>
<evidence type="ECO:0000313" key="27">
    <source>
        <dbReference type="EMBL" id="MEQ2511448.1"/>
    </source>
</evidence>
<dbReference type="InterPro" id="IPR001264">
    <property type="entry name" value="Glyco_trans_51"/>
</dbReference>
<keyword evidence="18" id="KW-0511">Multifunctional enzyme</keyword>
<keyword evidence="6" id="KW-0121">Carboxypeptidase</keyword>
<evidence type="ECO:0000259" key="26">
    <source>
        <dbReference type="Pfam" id="PF00912"/>
    </source>
</evidence>
<organism evidence="27 28">
    <name type="scientific">Faecousia intestinalis</name>
    <dbReference type="NCBI Taxonomy" id="3133167"/>
    <lineage>
        <taxon>Bacteria</taxon>
        <taxon>Bacillati</taxon>
        <taxon>Bacillota</taxon>
        <taxon>Clostridia</taxon>
        <taxon>Eubacteriales</taxon>
        <taxon>Oscillospiraceae</taxon>
        <taxon>Faecousia</taxon>
    </lineage>
</organism>